<dbReference type="Proteomes" id="UP000718593">
    <property type="component" value="Unassembled WGS sequence"/>
</dbReference>
<sequence length="55" mass="6129">VTDKALGDTFPLGDDYKRLVADFIIGRSFAIDSEVADLNRVPAYLQIFRDQLLGV</sequence>
<gene>
    <name evidence="1" type="ORF">HXL68_16085</name>
</gene>
<protein>
    <submittedName>
        <fullName evidence="1">Uncharacterized protein</fullName>
    </submittedName>
</protein>
<feature type="non-terminal residue" evidence="1">
    <location>
        <position position="1"/>
    </location>
</feature>
<organism evidence="1 2">
    <name type="scientific">Dechloromonas agitata</name>
    <dbReference type="NCBI Taxonomy" id="73030"/>
    <lineage>
        <taxon>Bacteria</taxon>
        <taxon>Pseudomonadati</taxon>
        <taxon>Pseudomonadota</taxon>
        <taxon>Betaproteobacteria</taxon>
        <taxon>Rhodocyclales</taxon>
        <taxon>Azonexaceae</taxon>
        <taxon>Dechloromonas</taxon>
    </lineage>
</organism>
<accession>A0A930BYY7</accession>
<reference evidence="1" key="1">
    <citation type="submission" date="2020-04" db="EMBL/GenBank/DDBJ databases">
        <title>Deep metagenomics examines the oral microbiome during advanced dental caries in children, revealing novel taxa and co-occurrences with host molecules.</title>
        <authorList>
            <person name="Baker J.L."/>
            <person name="Morton J.T."/>
            <person name="Dinis M."/>
            <person name="Alvarez R."/>
            <person name="Tran N.C."/>
            <person name="Knight R."/>
            <person name="Edlund A."/>
        </authorList>
    </citation>
    <scope>NUCLEOTIDE SEQUENCE</scope>
    <source>
        <strain evidence="1">JCVI_32_bin.24</strain>
    </source>
</reference>
<proteinExistence type="predicted"/>
<evidence type="ECO:0000313" key="1">
    <source>
        <dbReference type="EMBL" id="MBF1166543.1"/>
    </source>
</evidence>
<dbReference type="AlphaFoldDB" id="A0A930BYY7"/>
<comment type="caution">
    <text evidence="1">The sequence shown here is derived from an EMBL/GenBank/DDBJ whole genome shotgun (WGS) entry which is preliminary data.</text>
</comment>
<evidence type="ECO:0000313" key="2">
    <source>
        <dbReference type="Proteomes" id="UP000718593"/>
    </source>
</evidence>
<name>A0A930BYY7_9RHOO</name>
<dbReference type="EMBL" id="JABZMI010000495">
    <property type="protein sequence ID" value="MBF1166543.1"/>
    <property type="molecule type" value="Genomic_DNA"/>
</dbReference>